<dbReference type="InterPro" id="IPR007029">
    <property type="entry name" value="YHS_dom"/>
</dbReference>
<organism evidence="3 4">
    <name type="scientific">Mucilaginibacter gotjawali</name>
    <dbReference type="NCBI Taxonomy" id="1550579"/>
    <lineage>
        <taxon>Bacteria</taxon>
        <taxon>Pseudomonadati</taxon>
        <taxon>Bacteroidota</taxon>
        <taxon>Sphingobacteriia</taxon>
        <taxon>Sphingobacteriales</taxon>
        <taxon>Sphingobacteriaceae</taxon>
        <taxon>Mucilaginibacter</taxon>
    </lineage>
</organism>
<evidence type="ECO:0000256" key="1">
    <source>
        <dbReference type="SAM" id="SignalP"/>
    </source>
</evidence>
<sequence length="149" mass="16701">MKRTIIIAFVALFSIVQAKAQKSEIFAPGGKAIKGYDAVAFFKQSKAVKGTDSLSYQWKGANWLFASQEDLDAFKATPEKYAPQYGGFCAYGASDGTGHKAPTQTETWTVVNDKLYFNYNPKVKELWLKDQENLIKKADANWTELKDKN</sequence>
<dbReference type="EMBL" id="JACHWX010000002">
    <property type="protein sequence ID" value="MBB3054313.1"/>
    <property type="molecule type" value="Genomic_DNA"/>
</dbReference>
<keyword evidence="1" id="KW-0732">Signal</keyword>
<dbReference type="OrthoDB" id="344729at2"/>
<evidence type="ECO:0000313" key="4">
    <source>
        <dbReference type="Proteomes" id="UP000539265"/>
    </source>
</evidence>
<protein>
    <submittedName>
        <fullName evidence="3">YHS domain-containing protein</fullName>
    </submittedName>
</protein>
<dbReference type="RefSeq" id="WP_096357158.1">
    <property type="nucleotide sequence ID" value="NZ_AP017313.1"/>
</dbReference>
<evidence type="ECO:0000313" key="3">
    <source>
        <dbReference type="EMBL" id="MBB3054313.1"/>
    </source>
</evidence>
<feature type="signal peptide" evidence="1">
    <location>
        <begin position="1"/>
        <end position="20"/>
    </location>
</feature>
<dbReference type="AlphaFoldDB" id="A0A839SAP3"/>
<gene>
    <name evidence="3" type="ORF">FHS11_000723</name>
</gene>
<comment type="caution">
    <text evidence="3">The sequence shown here is derived from an EMBL/GenBank/DDBJ whole genome shotgun (WGS) entry which is preliminary data.</text>
</comment>
<proteinExistence type="predicted"/>
<name>A0A839SAP3_9SPHI</name>
<feature type="domain" description="YHS" evidence="2">
    <location>
        <begin position="46"/>
        <end position="85"/>
    </location>
</feature>
<dbReference type="NCBIfam" id="NF041384">
    <property type="entry name" value="YHS_seleno_dom"/>
    <property type="match status" value="1"/>
</dbReference>
<feature type="chain" id="PRO_5032804553" evidence="1">
    <location>
        <begin position="21"/>
        <end position="149"/>
    </location>
</feature>
<accession>A0A839SAP3</accession>
<evidence type="ECO:0000259" key="2">
    <source>
        <dbReference type="Pfam" id="PF04945"/>
    </source>
</evidence>
<dbReference type="Pfam" id="PF04945">
    <property type="entry name" value="YHS"/>
    <property type="match status" value="1"/>
</dbReference>
<dbReference type="Proteomes" id="UP000539265">
    <property type="component" value="Unassembled WGS sequence"/>
</dbReference>
<keyword evidence="4" id="KW-1185">Reference proteome</keyword>
<reference evidence="3" key="1">
    <citation type="submission" date="2020-08" db="EMBL/GenBank/DDBJ databases">
        <title>Genomic Encyclopedia of Type Strains, Phase III (KMG-III): the genomes of soil and plant-associated and newly described type strains.</title>
        <authorList>
            <person name="Whitman W."/>
        </authorList>
    </citation>
    <scope>NUCLEOTIDE SEQUENCE [LARGE SCALE GENOMIC DNA]</scope>
    <source>
        <strain evidence="3">CECT 8628</strain>
    </source>
</reference>